<comment type="caution">
    <text evidence="2">The sequence shown here is derived from an EMBL/GenBank/DDBJ whole genome shotgun (WGS) entry which is preliminary data.</text>
</comment>
<evidence type="ECO:0000313" key="3">
    <source>
        <dbReference type="Proteomes" id="UP000233551"/>
    </source>
</evidence>
<protein>
    <submittedName>
        <fullName evidence="2">Uncharacterized protein</fullName>
    </submittedName>
</protein>
<accession>A0A2I0IMI4</accession>
<organism evidence="2 3">
    <name type="scientific">Punica granatum</name>
    <name type="common">Pomegranate</name>
    <dbReference type="NCBI Taxonomy" id="22663"/>
    <lineage>
        <taxon>Eukaryota</taxon>
        <taxon>Viridiplantae</taxon>
        <taxon>Streptophyta</taxon>
        <taxon>Embryophyta</taxon>
        <taxon>Tracheophyta</taxon>
        <taxon>Spermatophyta</taxon>
        <taxon>Magnoliopsida</taxon>
        <taxon>eudicotyledons</taxon>
        <taxon>Gunneridae</taxon>
        <taxon>Pentapetalae</taxon>
        <taxon>rosids</taxon>
        <taxon>malvids</taxon>
        <taxon>Myrtales</taxon>
        <taxon>Lythraceae</taxon>
        <taxon>Punica</taxon>
    </lineage>
</organism>
<gene>
    <name evidence="2" type="ORF">CRG98_034396</name>
</gene>
<proteinExistence type="predicted"/>
<feature type="region of interest" description="Disordered" evidence="1">
    <location>
        <begin position="1"/>
        <end position="29"/>
    </location>
</feature>
<dbReference type="Proteomes" id="UP000233551">
    <property type="component" value="Unassembled WGS sequence"/>
</dbReference>
<evidence type="ECO:0000313" key="2">
    <source>
        <dbReference type="EMBL" id="PKI45218.1"/>
    </source>
</evidence>
<keyword evidence="3" id="KW-1185">Reference proteome</keyword>
<sequence>MAIGRGVGRGTGRGRGAGRGTGRGRGAGRGMGRGKVTYIIHFLYNLDTMGEVLSKGNRLMHTSLEVKLVKRELKHKMRIMGMTMWLMQTSLEVGLVKRELKHKILEACMFRVGQSHGRRPNKSNKLWRAC</sequence>
<dbReference type="EMBL" id="PGOL01002757">
    <property type="protein sequence ID" value="PKI45218.1"/>
    <property type="molecule type" value="Genomic_DNA"/>
</dbReference>
<evidence type="ECO:0000256" key="1">
    <source>
        <dbReference type="SAM" id="MobiDB-lite"/>
    </source>
</evidence>
<name>A0A2I0IMI4_PUNGR</name>
<reference evidence="2 3" key="1">
    <citation type="submission" date="2017-11" db="EMBL/GenBank/DDBJ databases">
        <title>De-novo sequencing of pomegranate (Punica granatum L.) genome.</title>
        <authorList>
            <person name="Akparov Z."/>
            <person name="Amiraslanov A."/>
            <person name="Hajiyeva S."/>
            <person name="Abbasov M."/>
            <person name="Kaur K."/>
            <person name="Hamwieh A."/>
            <person name="Solovyev V."/>
            <person name="Salamov A."/>
            <person name="Braich B."/>
            <person name="Kosarev P."/>
            <person name="Mahmoud A."/>
            <person name="Hajiyev E."/>
            <person name="Babayeva S."/>
            <person name="Izzatullayeva V."/>
            <person name="Mammadov A."/>
            <person name="Mammadov A."/>
            <person name="Sharifova S."/>
            <person name="Ojaghi J."/>
            <person name="Eynullazada K."/>
            <person name="Bayramov B."/>
            <person name="Abdulazimova A."/>
            <person name="Shahmuradov I."/>
        </authorList>
    </citation>
    <scope>NUCLEOTIDE SEQUENCE [LARGE SCALE GENOMIC DNA]</scope>
    <source>
        <strain evidence="3">cv. AG2017</strain>
        <tissue evidence="2">Leaf</tissue>
    </source>
</reference>
<dbReference type="AlphaFoldDB" id="A0A2I0IMI4"/>